<reference evidence="1" key="1">
    <citation type="submission" date="2022-07" db="EMBL/GenBank/DDBJ databases">
        <title>Genome Sequence of Phlebia brevispora.</title>
        <authorList>
            <person name="Buettner E."/>
        </authorList>
    </citation>
    <scope>NUCLEOTIDE SEQUENCE</scope>
    <source>
        <strain evidence="1">MPL23</strain>
    </source>
</reference>
<evidence type="ECO:0000313" key="1">
    <source>
        <dbReference type="EMBL" id="KAJ3555298.1"/>
    </source>
</evidence>
<accession>A0ACC1T838</accession>
<dbReference type="Proteomes" id="UP001148662">
    <property type="component" value="Unassembled WGS sequence"/>
</dbReference>
<sequence>MHKSANTSRPAYKDLRLCAWCGKSNGSGVKLLRCSGCQVDVFCSKECQKAAWPTHKAKCHANRAMLAAHADDAEEIKSLRHWTRIHRPSIYPLAIHALGALEDPSVGSRDLYRIEVRTRLNETKIERKYEIVSATVCSIDSMGPLAPQIHARYRAEHERANAPPHGTLLLAMHAEGSQSTNLVPMGFELGGQLFPGFSPEKAIAAINAGYIMPL</sequence>
<proteinExistence type="predicted"/>
<protein>
    <submittedName>
        <fullName evidence="1">Uncharacterized protein</fullName>
    </submittedName>
</protein>
<gene>
    <name evidence="1" type="ORF">NM688_g2657</name>
</gene>
<dbReference type="EMBL" id="JANHOG010000344">
    <property type="protein sequence ID" value="KAJ3555298.1"/>
    <property type="molecule type" value="Genomic_DNA"/>
</dbReference>
<organism evidence="1 2">
    <name type="scientific">Phlebia brevispora</name>
    <dbReference type="NCBI Taxonomy" id="194682"/>
    <lineage>
        <taxon>Eukaryota</taxon>
        <taxon>Fungi</taxon>
        <taxon>Dikarya</taxon>
        <taxon>Basidiomycota</taxon>
        <taxon>Agaricomycotina</taxon>
        <taxon>Agaricomycetes</taxon>
        <taxon>Polyporales</taxon>
        <taxon>Meruliaceae</taxon>
        <taxon>Phlebia</taxon>
    </lineage>
</organism>
<comment type="caution">
    <text evidence="1">The sequence shown here is derived from an EMBL/GenBank/DDBJ whole genome shotgun (WGS) entry which is preliminary data.</text>
</comment>
<keyword evidence="2" id="KW-1185">Reference proteome</keyword>
<name>A0ACC1T838_9APHY</name>
<evidence type="ECO:0000313" key="2">
    <source>
        <dbReference type="Proteomes" id="UP001148662"/>
    </source>
</evidence>